<feature type="domain" description="F-box" evidence="2">
    <location>
        <begin position="24"/>
        <end position="63"/>
    </location>
</feature>
<dbReference type="PANTHER" id="PTHR34223:SF65">
    <property type="entry name" value="OS04G0440300 PROTEIN"/>
    <property type="match status" value="1"/>
</dbReference>
<evidence type="ECO:0000259" key="3">
    <source>
        <dbReference type="Pfam" id="PF24758"/>
    </source>
</evidence>
<dbReference type="InterPro" id="IPR032675">
    <property type="entry name" value="LRR_dom_sf"/>
</dbReference>
<evidence type="ECO:0008006" key="6">
    <source>
        <dbReference type="Google" id="ProtNLM"/>
    </source>
</evidence>
<gene>
    <name evidence="4" type="ORF">PVAP13_7KG165200</name>
</gene>
<dbReference type="Pfam" id="PF24758">
    <property type="entry name" value="LRR_At5g56370"/>
    <property type="match status" value="1"/>
</dbReference>
<proteinExistence type="predicted"/>
<accession>A0A8T0QGG3</accession>
<dbReference type="InterPro" id="IPR001810">
    <property type="entry name" value="F-box_dom"/>
</dbReference>
<keyword evidence="5" id="KW-1185">Reference proteome</keyword>
<dbReference type="CDD" id="cd22160">
    <property type="entry name" value="F-box_AtFBL13-like"/>
    <property type="match status" value="1"/>
</dbReference>
<dbReference type="OrthoDB" id="586540at2759"/>
<name>A0A8T0QGG3_PANVG</name>
<dbReference type="Proteomes" id="UP000823388">
    <property type="component" value="Chromosome 7K"/>
</dbReference>
<dbReference type="SUPFAM" id="SSF52047">
    <property type="entry name" value="RNI-like"/>
    <property type="match status" value="1"/>
</dbReference>
<protein>
    <recommendedName>
        <fullName evidence="6">F-box domain-containing protein</fullName>
    </recommendedName>
</protein>
<dbReference type="AlphaFoldDB" id="A0A8T0QGG3"/>
<dbReference type="Gene3D" id="3.80.10.10">
    <property type="entry name" value="Ribonuclease Inhibitor"/>
    <property type="match status" value="2"/>
</dbReference>
<evidence type="ECO:0000259" key="2">
    <source>
        <dbReference type="Pfam" id="PF00646"/>
    </source>
</evidence>
<evidence type="ECO:0000313" key="5">
    <source>
        <dbReference type="Proteomes" id="UP000823388"/>
    </source>
</evidence>
<dbReference type="InterPro" id="IPR053197">
    <property type="entry name" value="F-box_SCFL_complex_component"/>
</dbReference>
<evidence type="ECO:0000313" key="4">
    <source>
        <dbReference type="EMBL" id="KAG2572268.1"/>
    </source>
</evidence>
<dbReference type="SUPFAM" id="SSF81383">
    <property type="entry name" value="F-box domain"/>
    <property type="match status" value="1"/>
</dbReference>
<dbReference type="InterPro" id="IPR055411">
    <property type="entry name" value="LRR_FXL15/At3g58940/PEG3-like"/>
</dbReference>
<dbReference type="EMBL" id="CM029049">
    <property type="protein sequence ID" value="KAG2572268.1"/>
    <property type="molecule type" value="Genomic_DNA"/>
</dbReference>
<sequence length="427" mass="48117">MDIEANGKRARASSSSSLTGGDRLSSLPDCLIHHIMSFMKARQVVQTCVLSTRWKHLWRSVPCLDIDVEEFETTGSNPPREAWGKFEDFTDHLLIPNNISIALLDTFCLHVSGMYKSYRGQHATRWIRHGIKYSTRAPGMQRQGLSSSSWHLRKLYLSNLYLDDNFTEHVSSGCQNLEDLELKGCYCRTFHEISSHSLKNIILKDCEFSKLSAITSPALKSLVIESDGYSRIPSLLVITAPAVAYLLLDVTASNFYGGVSFEEMPSLGKASIHLRCDEVESKLSQNQLKLLCSVSNVTSLVLSGFTTMVLGEDPVTFPNFRNLRTLLLDNCDLSDNFKTLEHFLKNSPDLEKLTLRCCKFSKDLKKKKAKSKRASSSQCLNLVDVQCKNLKHTEIIYRDDDVRLLVELLLTISANLPKNNIKLTKVD</sequence>
<dbReference type="InterPro" id="IPR036047">
    <property type="entry name" value="F-box-like_dom_sf"/>
</dbReference>
<organism evidence="4 5">
    <name type="scientific">Panicum virgatum</name>
    <name type="common">Blackwell switchgrass</name>
    <dbReference type="NCBI Taxonomy" id="38727"/>
    <lineage>
        <taxon>Eukaryota</taxon>
        <taxon>Viridiplantae</taxon>
        <taxon>Streptophyta</taxon>
        <taxon>Embryophyta</taxon>
        <taxon>Tracheophyta</taxon>
        <taxon>Spermatophyta</taxon>
        <taxon>Magnoliopsida</taxon>
        <taxon>Liliopsida</taxon>
        <taxon>Poales</taxon>
        <taxon>Poaceae</taxon>
        <taxon>PACMAD clade</taxon>
        <taxon>Panicoideae</taxon>
        <taxon>Panicodae</taxon>
        <taxon>Paniceae</taxon>
        <taxon>Panicinae</taxon>
        <taxon>Panicum</taxon>
        <taxon>Panicum sect. Hiantes</taxon>
    </lineage>
</organism>
<dbReference type="Gene3D" id="1.20.1280.50">
    <property type="match status" value="1"/>
</dbReference>
<dbReference type="InterPro" id="IPR053781">
    <property type="entry name" value="F-box_AtFBL13-like"/>
</dbReference>
<dbReference type="PANTHER" id="PTHR34223">
    <property type="entry name" value="OS11G0201299 PROTEIN"/>
    <property type="match status" value="1"/>
</dbReference>
<feature type="domain" description="F-box/LRR-repeat protein 15/At3g58940/PEG3-like LRR" evidence="3">
    <location>
        <begin position="151"/>
        <end position="243"/>
    </location>
</feature>
<reference evidence="4" key="1">
    <citation type="submission" date="2020-05" db="EMBL/GenBank/DDBJ databases">
        <title>WGS assembly of Panicum virgatum.</title>
        <authorList>
            <person name="Lovell J.T."/>
            <person name="Jenkins J."/>
            <person name="Shu S."/>
            <person name="Juenger T.E."/>
            <person name="Schmutz J."/>
        </authorList>
    </citation>
    <scope>NUCLEOTIDE SEQUENCE</scope>
    <source>
        <strain evidence="4">AP13</strain>
    </source>
</reference>
<feature type="region of interest" description="Disordered" evidence="1">
    <location>
        <begin position="1"/>
        <end position="21"/>
    </location>
</feature>
<dbReference type="Pfam" id="PF00646">
    <property type="entry name" value="F-box"/>
    <property type="match status" value="1"/>
</dbReference>
<evidence type="ECO:0000256" key="1">
    <source>
        <dbReference type="SAM" id="MobiDB-lite"/>
    </source>
</evidence>
<comment type="caution">
    <text evidence="4">The sequence shown here is derived from an EMBL/GenBank/DDBJ whole genome shotgun (WGS) entry which is preliminary data.</text>
</comment>